<accession>A0A9Q9UF35</accession>
<dbReference type="InterPro" id="IPR002347">
    <property type="entry name" value="SDR_fam"/>
</dbReference>
<dbReference type="PANTHER" id="PTHR43431">
    <property type="entry name" value="OXIDOREDUCTASE, SHORT CHAIN DEHYDROGENASE/REDUCTASE FAMILY (AFU_ORTHOLOGUE AFUA_5G14000)"/>
    <property type="match status" value="1"/>
</dbReference>
<protein>
    <recommendedName>
        <fullName evidence="4">F-box domain-containing protein</fullName>
    </recommendedName>
</protein>
<gene>
    <name evidence="2" type="ORF">C2S_9589</name>
</gene>
<dbReference type="Proteomes" id="UP000760494">
    <property type="component" value="Unassembled WGS sequence"/>
</dbReference>
<evidence type="ECO:0008006" key="4">
    <source>
        <dbReference type="Google" id="ProtNLM"/>
    </source>
</evidence>
<dbReference type="Gene3D" id="3.80.10.10">
    <property type="entry name" value="Ribonuclease Inhibitor"/>
    <property type="match status" value="1"/>
</dbReference>
<name>A0A9Q9UF35_FUSFU</name>
<feature type="region of interest" description="Disordered" evidence="1">
    <location>
        <begin position="168"/>
        <end position="187"/>
    </location>
</feature>
<dbReference type="Gene3D" id="3.30.429.10">
    <property type="entry name" value="Macrophage Migration Inhibitory Factor"/>
    <property type="match status" value="1"/>
</dbReference>
<dbReference type="Pfam" id="PF00106">
    <property type="entry name" value="adh_short"/>
    <property type="match status" value="1"/>
</dbReference>
<evidence type="ECO:0000313" key="2">
    <source>
        <dbReference type="EMBL" id="VTT74871.1"/>
    </source>
</evidence>
<dbReference type="InterPro" id="IPR036291">
    <property type="entry name" value="NAD(P)-bd_dom_sf"/>
</dbReference>
<dbReference type="PANTHER" id="PTHR43431:SF7">
    <property type="entry name" value="OXIDOREDUCTASE, SHORT CHAIN DEHYDROGENASE_REDUCTASE FAMILY (AFU_ORTHOLOGUE AFUA_5G14000)"/>
    <property type="match status" value="1"/>
</dbReference>
<reference evidence="2" key="1">
    <citation type="submission" date="2019-05" db="EMBL/GenBank/DDBJ databases">
        <authorList>
            <person name="Piombo E."/>
        </authorList>
    </citation>
    <scope>NUCLEOTIDE SEQUENCE</scope>
    <source>
        <strain evidence="2">C2S</strain>
    </source>
</reference>
<feature type="region of interest" description="Disordered" evidence="1">
    <location>
        <begin position="1"/>
        <end position="81"/>
    </location>
</feature>
<dbReference type="InterPro" id="IPR014347">
    <property type="entry name" value="Tautomerase/MIF_sf"/>
</dbReference>
<dbReference type="EMBL" id="CABFJX010000375">
    <property type="protein sequence ID" value="VTT74871.1"/>
    <property type="molecule type" value="Genomic_DNA"/>
</dbReference>
<comment type="caution">
    <text evidence="2">The sequence shown here is derived from an EMBL/GenBank/DDBJ whole genome shotgun (WGS) entry which is preliminary data.</text>
</comment>
<feature type="compositionally biased region" description="Polar residues" evidence="1">
    <location>
        <begin position="18"/>
        <end position="31"/>
    </location>
</feature>
<dbReference type="InterPro" id="IPR032675">
    <property type="entry name" value="LRR_dom_sf"/>
</dbReference>
<feature type="compositionally biased region" description="Basic and acidic residues" evidence="1">
    <location>
        <begin position="68"/>
        <end position="78"/>
    </location>
</feature>
<evidence type="ECO:0000313" key="3">
    <source>
        <dbReference type="Proteomes" id="UP000760494"/>
    </source>
</evidence>
<feature type="compositionally biased region" description="Basic residues" evidence="1">
    <location>
        <begin position="1"/>
        <end position="10"/>
    </location>
</feature>
<organism evidence="2 3">
    <name type="scientific">Fusarium fujikuroi</name>
    <name type="common">Bakanae and foot rot disease fungus</name>
    <name type="synonym">Gibberella fujikuroi</name>
    <dbReference type="NCBI Taxonomy" id="5127"/>
    <lineage>
        <taxon>Eukaryota</taxon>
        <taxon>Fungi</taxon>
        <taxon>Dikarya</taxon>
        <taxon>Ascomycota</taxon>
        <taxon>Pezizomycotina</taxon>
        <taxon>Sordariomycetes</taxon>
        <taxon>Hypocreomycetidae</taxon>
        <taxon>Hypocreales</taxon>
        <taxon>Nectriaceae</taxon>
        <taxon>Fusarium</taxon>
        <taxon>Fusarium fujikuroi species complex</taxon>
    </lineage>
</organism>
<evidence type="ECO:0000256" key="1">
    <source>
        <dbReference type="SAM" id="MobiDB-lite"/>
    </source>
</evidence>
<dbReference type="Gene3D" id="3.40.50.720">
    <property type="entry name" value="NAD(P)-binding Rossmann-like Domain"/>
    <property type="match status" value="1"/>
</dbReference>
<dbReference type="SUPFAM" id="SSF51735">
    <property type="entry name" value="NAD(P)-binding Rossmann-fold domains"/>
    <property type="match status" value="1"/>
</dbReference>
<proteinExistence type="predicted"/>
<dbReference type="SUPFAM" id="SSF52047">
    <property type="entry name" value="RNI-like"/>
    <property type="match status" value="1"/>
</dbReference>
<sequence>MTTRRSARLHTLHDRAPTSAQDDSGPDMSSKTGKRKGTVSELHEKPLVIGNAKRQASNNDGRPATKKARAETSRKKAEVLSTKSPMCTTTDFLWSCPREILNLILDHIEDTRTLGRLSCTNKSYFAIVAPRLYERIDVSVAYHAHIPKLIRTLEPFLSINQRKQLRKEGQYRGQQESFPNAVDPKKKPRFGEYARQASLFIGDPGKNHKFIVNRYVEEALKNMSNLEVVETSSITESISKSLAIQKNLRALSVSAGNLGESEAKPLAKIKDLKHLAIHLLGFASPNFRKDNTPLSLILNSRATLRSLDIETGSFSSVFLDDWPKGKSLTSLKSFSLTGATIDEDFLSALANVVDFVALAELKFGYLSHDLKILFEYLSDVFSKARDDQKAKIKLRNLDIEMGKETSFAVPEEQEAHVDARIDFISSFDTLTCLELHDYGQYRQEITVNPGLKSSLLRAILKHEKLTKLKISYRGVTSGYKITCLEPDTVSTLVDNLPALKVFEFIPEPTKLADIARIICRARNLATVTLITGGSWSSLAENQEKGLEFLHAIFEQVLNGGVNSAAGVFKWEDYSKITRVAVDWMIWEIGSKLGKAKKGMKKAKKMSVSVGKQKREVLYRDIADFIRAPLLNGPGSKWVDKFIHQIHNHPIIAMSSKSFYALIAGVGPGTGRSVALRFAQKYPVVLLARRPESYESTLADVQKAGGKAIGVSADVGDAASLKNAFETINKELPDSQLAAAVYNVGSGGFAKKPFLELTETDLNASIDGSIRAFFNFAQATIPHLLEAVPSSHYPPTLILTGATASVKGSAQFSTFAAGKWGQRAMHQSLAREFGPKGVHVAHAVIDGVIDIPRTKQWAANDGVEDGKISPDAIAEAYWNLHTQHRSAFTQEIDIRPYVEKWLHCEAFKTPAFLVHVRFFTEDNTDNTYFVAGKPHPLTSNRISGNVRTSAARSKADFDELGAKIEAAWYETLQVTSPPEKSAWSDEDEKTRLIMVRFVPLVTIREGGMAAPEAGEEETWLREQMPHIENMANKGIMSRFGLSWGGESDWWLDGPYGSVKFDSERAVDSSARAISEGHDALKAHLLSDNVFLCIKPGYIETADFSFSLWLEPANRLTVTSTSTSFLAEDRGTEDIIGCLAQAGDWLTKVAHPEDVASYVKANSRRVAKPIDKRGPPPPPEHWRSSHDTLKSIVDDPKLHEAAIEALKQHRAKTTDASSSNVKPQDSHDIDATYILTWWNQTAGELLSLYDAQVHPSWILSVKAMPDKHFRTGSTTLAWFFTNGA</sequence>